<evidence type="ECO:0000313" key="9">
    <source>
        <dbReference type="Proteomes" id="UP000245207"/>
    </source>
</evidence>
<evidence type="ECO:0000256" key="1">
    <source>
        <dbReference type="ARBA" id="ARBA00022603"/>
    </source>
</evidence>
<dbReference type="Gene3D" id="3.40.50.150">
    <property type="entry name" value="Vaccinia Virus protein VP39"/>
    <property type="match status" value="1"/>
</dbReference>
<comment type="similarity">
    <text evidence="4">Belongs to the class I-like SAM-binding methyltransferase superfamily. Cation-independent O-methyltransferase family. COMT subfamily.</text>
</comment>
<dbReference type="EMBL" id="PKPP01002248">
    <property type="protein sequence ID" value="PWA76591.1"/>
    <property type="molecule type" value="Genomic_DNA"/>
</dbReference>
<dbReference type="FunFam" id="1.10.10.10:FF:000213">
    <property type="entry name" value="Coniferyl alcohol 9-O-methyltransferase"/>
    <property type="match status" value="1"/>
</dbReference>
<evidence type="ECO:0000256" key="5">
    <source>
        <dbReference type="PIRSR" id="PIRSR005739-1"/>
    </source>
</evidence>
<feature type="domain" description="O-methyltransferase C-terminal" evidence="6">
    <location>
        <begin position="137"/>
        <end position="345"/>
    </location>
</feature>
<feature type="domain" description="O-methyltransferase dimerisation" evidence="7">
    <location>
        <begin position="24"/>
        <end position="114"/>
    </location>
</feature>
<dbReference type="PANTHER" id="PTHR11746">
    <property type="entry name" value="O-METHYLTRANSFERASE"/>
    <property type="match status" value="1"/>
</dbReference>
<gene>
    <name evidence="8" type="ORF">CTI12_AA230880</name>
</gene>
<dbReference type="PROSITE" id="PS51683">
    <property type="entry name" value="SAM_OMT_II"/>
    <property type="match status" value="1"/>
</dbReference>
<comment type="caution">
    <text evidence="8">The sequence shown here is derived from an EMBL/GenBank/DDBJ whole genome shotgun (WGS) entry which is preliminary data.</text>
</comment>
<dbReference type="FunFam" id="3.40.50.150:FF:000057">
    <property type="entry name" value="O-methyltransferase ZRP4"/>
    <property type="match status" value="1"/>
</dbReference>
<dbReference type="GO" id="GO:0008171">
    <property type="term" value="F:O-methyltransferase activity"/>
    <property type="evidence" value="ECO:0007669"/>
    <property type="project" value="InterPro"/>
</dbReference>
<dbReference type="Pfam" id="PF00891">
    <property type="entry name" value="Methyltransf_2"/>
    <property type="match status" value="1"/>
</dbReference>
<dbReference type="InterPro" id="IPR012967">
    <property type="entry name" value="COMT_dimerisation"/>
</dbReference>
<dbReference type="InterPro" id="IPR036390">
    <property type="entry name" value="WH_DNA-bd_sf"/>
</dbReference>
<evidence type="ECO:0000313" key="8">
    <source>
        <dbReference type="EMBL" id="PWA76591.1"/>
    </source>
</evidence>
<feature type="active site" description="Proton acceptor" evidence="5">
    <location>
        <position position="267"/>
    </location>
</feature>
<dbReference type="Proteomes" id="UP000245207">
    <property type="component" value="Unassembled WGS sequence"/>
</dbReference>
<sequence>MALQNGNGEHYSSDHILHSQAHIWNHIFSFVNSMSLKCAIQLEIPDIIHNHGSPMTLSELVKALPISSEKAQFVYRLMRILVHSGFFTIKSISKTENGEKEGYFLTNASRLLLKQEPLSMRPFLLAMLDPVLIEPYHFLGTWFKSDDINPFDTAHGTTLWEYAGHEQKLNQFFNDAMASDAALVTNVILRNCPHVFEGLNSIVDVGGGSGTLAKGIAKAFPSVNCINFDLAHVVDGLKGSSNLVNVGGDMFKGIPKADAVLMKWILHDWNDEECMRILKRCKEAIPSKKNGGKLIIIDMVVNHAEGDYKFLETQLFWDIHMMVHVKGKERSEKEWAKLFVDAGFSEYKITPVLGLRSLIELYP</sequence>
<dbReference type="STRING" id="35608.A0A2U1NSZ6"/>
<dbReference type="SUPFAM" id="SSF46785">
    <property type="entry name" value="Winged helix' DNA-binding domain"/>
    <property type="match status" value="1"/>
</dbReference>
<dbReference type="GO" id="GO:0008757">
    <property type="term" value="F:S-adenosylmethionine-dependent methyltransferase activity"/>
    <property type="evidence" value="ECO:0007669"/>
    <property type="project" value="UniProtKB-ARBA"/>
</dbReference>
<evidence type="ECO:0000259" key="6">
    <source>
        <dbReference type="Pfam" id="PF00891"/>
    </source>
</evidence>
<dbReference type="InterPro" id="IPR036388">
    <property type="entry name" value="WH-like_DNA-bd_sf"/>
</dbReference>
<dbReference type="GO" id="GO:0046983">
    <property type="term" value="F:protein dimerization activity"/>
    <property type="evidence" value="ECO:0007669"/>
    <property type="project" value="InterPro"/>
</dbReference>
<dbReference type="InterPro" id="IPR001077">
    <property type="entry name" value="COMT_C"/>
</dbReference>
<evidence type="ECO:0000256" key="4">
    <source>
        <dbReference type="ARBA" id="ARBA00034481"/>
    </source>
</evidence>
<dbReference type="InterPro" id="IPR029063">
    <property type="entry name" value="SAM-dependent_MTases_sf"/>
</dbReference>
<dbReference type="CDD" id="cd02440">
    <property type="entry name" value="AdoMet_MTases"/>
    <property type="match status" value="1"/>
</dbReference>
<dbReference type="Pfam" id="PF08100">
    <property type="entry name" value="Dimerisation"/>
    <property type="match status" value="1"/>
</dbReference>
<dbReference type="OrthoDB" id="2410195at2759"/>
<evidence type="ECO:0000256" key="3">
    <source>
        <dbReference type="ARBA" id="ARBA00022691"/>
    </source>
</evidence>
<keyword evidence="9" id="KW-1185">Reference proteome</keyword>
<dbReference type="GO" id="GO:0032259">
    <property type="term" value="P:methylation"/>
    <property type="evidence" value="ECO:0007669"/>
    <property type="project" value="UniProtKB-KW"/>
</dbReference>
<proteinExistence type="inferred from homology"/>
<dbReference type="InterPro" id="IPR016461">
    <property type="entry name" value="COMT-like"/>
</dbReference>
<keyword evidence="2 8" id="KW-0808">Transferase</keyword>
<protein>
    <submittedName>
        <fullName evidence="8">O-methyltransferase COMT-type, S-adenosyl-L-methionine-dependent methyltransferase</fullName>
    </submittedName>
</protein>
<accession>A0A2U1NSZ6</accession>
<keyword evidence="1 8" id="KW-0489">Methyltransferase</keyword>
<dbReference type="AlphaFoldDB" id="A0A2U1NSZ6"/>
<name>A0A2U1NSZ6_ARTAN</name>
<organism evidence="8 9">
    <name type="scientific">Artemisia annua</name>
    <name type="common">Sweet wormwood</name>
    <dbReference type="NCBI Taxonomy" id="35608"/>
    <lineage>
        <taxon>Eukaryota</taxon>
        <taxon>Viridiplantae</taxon>
        <taxon>Streptophyta</taxon>
        <taxon>Embryophyta</taxon>
        <taxon>Tracheophyta</taxon>
        <taxon>Spermatophyta</taxon>
        <taxon>Magnoliopsida</taxon>
        <taxon>eudicotyledons</taxon>
        <taxon>Gunneridae</taxon>
        <taxon>Pentapetalae</taxon>
        <taxon>asterids</taxon>
        <taxon>campanulids</taxon>
        <taxon>Asterales</taxon>
        <taxon>Asteraceae</taxon>
        <taxon>Asteroideae</taxon>
        <taxon>Anthemideae</taxon>
        <taxon>Artemisiinae</taxon>
        <taxon>Artemisia</taxon>
    </lineage>
</organism>
<evidence type="ECO:0000256" key="2">
    <source>
        <dbReference type="ARBA" id="ARBA00022679"/>
    </source>
</evidence>
<dbReference type="PIRSF" id="PIRSF005739">
    <property type="entry name" value="O-mtase"/>
    <property type="match status" value="1"/>
</dbReference>
<evidence type="ECO:0000259" key="7">
    <source>
        <dbReference type="Pfam" id="PF08100"/>
    </source>
</evidence>
<dbReference type="SUPFAM" id="SSF53335">
    <property type="entry name" value="S-adenosyl-L-methionine-dependent methyltransferases"/>
    <property type="match status" value="1"/>
</dbReference>
<keyword evidence="3" id="KW-0949">S-adenosyl-L-methionine</keyword>
<dbReference type="Gene3D" id="1.10.10.10">
    <property type="entry name" value="Winged helix-like DNA-binding domain superfamily/Winged helix DNA-binding domain"/>
    <property type="match status" value="1"/>
</dbReference>
<reference evidence="8 9" key="1">
    <citation type="journal article" date="2018" name="Mol. Plant">
        <title>The genome of Artemisia annua provides insight into the evolution of Asteraceae family and artemisinin biosynthesis.</title>
        <authorList>
            <person name="Shen Q."/>
            <person name="Zhang L."/>
            <person name="Liao Z."/>
            <person name="Wang S."/>
            <person name="Yan T."/>
            <person name="Shi P."/>
            <person name="Liu M."/>
            <person name="Fu X."/>
            <person name="Pan Q."/>
            <person name="Wang Y."/>
            <person name="Lv Z."/>
            <person name="Lu X."/>
            <person name="Zhang F."/>
            <person name="Jiang W."/>
            <person name="Ma Y."/>
            <person name="Chen M."/>
            <person name="Hao X."/>
            <person name="Li L."/>
            <person name="Tang Y."/>
            <person name="Lv G."/>
            <person name="Zhou Y."/>
            <person name="Sun X."/>
            <person name="Brodelius P.E."/>
            <person name="Rose J.K.C."/>
            <person name="Tang K."/>
        </authorList>
    </citation>
    <scope>NUCLEOTIDE SEQUENCE [LARGE SCALE GENOMIC DNA]</scope>
    <source>
        <strain evidence="9">cv. Huhao1</strain>
        <tissue evidence="8">Leaf</tissue>
    </source>
</reference>